<dbReference type="GO" id="GO:0016491">
    <property type="term" value="F:oxidoreductase activity"/>
    <property type="evidence" value="ECO:0007669"/>
    <property type="project" value="UniProtKB-KW"/>
</dbReference>
<dbReference type="InterPro" id="IPR051799">
    <property type="entry name" value="NADH_flavin_oxidoreductase"/>
</dbReference>
<dbReference type="EMBL" id="UYYA01001907">
    <property type="protein sequence ID" value="VDM55658.1"/>
    <property type="molecule type" value="Genomic_DNA"/>
</dbReference>
<sequence length="212" mass="24042">MRRDEALAVAQLSHAGRQTPCAVNPNPFSCSGVQLMVEWRSMGFRKPVTLTKQQIKTEVTDRFVYAAKFAQKQGWFLCCLRRTNVPIFMVDNRMRVITQIIEAIRKEIDASTGFLVEIKNSVGFQKDGLHIDDAKIMCEVMELSGGTMAKLAFQHMRDSTRKREAFFLAFAEKIRPVSKRTVVYVTDGWRTVPAMVRTVVDGTTDDIGFGRL</sequence>
<name>A0A0R3PI95_ANGCS</name>
<gene>
    <name evidence="3" type="ORF">ACOC_LOCUS4073</name>
</gene>
<evidence type="ECO:0000313" key="3">
    <source>
        <dbReference type="EMBL" id="VDM55658.1"/>
    </source>
</evidence>
<dbReference type="PANTHER" id="PTHR43656">
    <property type="entry name" value="BINDING OXIDOREDUCTASE, PUTATIVE (AFU_ORTHOLOGUE AFUA_2G08260)-RELATED"/>
    <property type="match status" value="1"/>
</dbReference>
<dbReference type="PANTHER" id="PTHR43656:SF5">
    <property type="entry name" value="NADH:FLAVIN OXIDOREDUCTASE_NADH OXIDASE N-TERMINAL DOMAIN-CONTAINING PROTEIN"/>
    <property type="match status" value="1"/>
</dbReference>
<organism evidence="5">
    <name type="scientific">Angiostrongylus costaricensis</name>
    <name type="common">Nematode worm</name>
    <dbReference type="NCBI Taxonomy" id="334426"/>
    <lineage>
        <taxon>Eukaryota</taxon>
        <taxon>Metazoa</taxon>
        <taxon>Ecdysozoa</taxon>
        <taxon>Nematoda</taxon>
        <taxon>Chromadorea</taxon>
        <taxon>Rhabditida</taxon>
        <taxon>Rhabditina</taxon>
        <taxon>Rhabditomorpha</taxon>
        <taxon>Strongyloidea</taxon>
        <taxon>Metastrongylidae</taxon>
        <taxon>Angiostrongylus</taxon>
    </lineage>
</organism>
<keyword evidence="1" id="KW-0285">Flavoprotein</keyword>
<keyword evidence="2" id="KW-0560">Oxidoreductase</keyword>
<dbReference type="AlphaFoldDB" id="A0A0R3PI95"/>
<reference evidence="3 4" key="2">
    <citation type="submission" date="2018-11" db="EMBL/GenBank/DDBJ databases">
        <authorList>
            <consortium name="Pathogen Informatics"/>
        </authorList>
    </citation>
    <scope>NUCLEOTIDE SEQUENCE [LARGE SCALE GENOMIC DNA]</scope>
    <source>
        <strain evidence="3 4">Costa Rica</strain>
    </source>
</reference>
<evidence type="ECO:0000313" key="5">
    <source>
        <dbReference type="WBParaSite" id="ACOC_0000407201-mRNA-1"/>
    </source>
</evidence>
<dbReference type="WBParaSite" id="ACOC_0000407201-mRNA-1">
    <property type="protein sequence ID" value="ACOC_0000407201-mRNA-1"/>
    <property type="gene ID" value="ACOC_0000407201"/>
</dbReference>
<dbReference type="InterPro" id="IPR013785">
    <property type="entry name" value="Aldolase_TIM"/>
</dbReference>
<evidence type="ECO:0000256" key="1">
    <source>
        <dbReference type="ARBA" id="ARBA00022630"/>
    </source>
</evidence>
<reference evidence="5" key="1">
    <citation type="submission" date="2017-02" db="UniProtKB">
        <authorList>
            <consortium name="WormBaseParasite"/>
        </authorList>
    </citation>
    <scope>IDENTIFICATION</scope>
</reference>
<evidence type="ECO:0000313" key="4">
    <source>
        <dbReference type="Proteomes" id="UP000267027"/>
    </source>
</evidence>
<dbReference type="SUPFAM" id="SSF51395">
    <property type="entry name" value="FMN-linked oxidoreductases"/>
    <property type="match status" value="1"/>
</dbReference>
<accession>A0A0R3PI95</accession>
<dbReference type="OrthoDB" id="1663137at2759"/>
<dbReference type="STRING" id="334426.A0A0R3PI95"/>
<dbReference type="Gene3D" id="3.20.20.70">
    <property type="entry name" value="Aldolase class I"/>
    <property type="match status" value="2"/>
</dbReference>
<proteinExistence type="predicted"/>
<evidence type="ECO:0000256" key="2">
    <source>
        <dbReference type="ARBA" id="ARBA00023002"/>
    </source>
</evidence>
<protein>
    <submittedName>
        <fullName evidence="5">DUF2090 domain-containing protein</fullName>
    </submittedName>
</protein>
<dbReference type="Proteomes" id="UP000267027">
    <property type="component" value="Unassembled WGS sequence"/>
</dbReference>
<keyword evidence="4" id="KW-1185">Reference proteome</keyword>